<evidence type="ECO:0000259" key="3">
    <source>
        <dbReference type="Pfam" id="PF11495"/>
    </source>
</evidence>
<dbReference type="InterPro" id="IPR002831">
    <property type="entry name" value="Tscrpt_reg_TrmB_N"/>
</dbReference>
<evidence type="ECO:0008006" key="6">
    <source>
        <dbReference type="Google" id="ProtNLM"/>
    </source>
</evidence>
<reference evidence="4 5" key="1">
    <citation type="submission" date="2016-08" db="EMBL/GenBank/DDBJ databases">
        <title>New Insights into Marine Group III Euryarchaeota, from dark to light.</title>
        <authorList>
            <person name="Haro-Moreno J.M."/>
            <person name="Rodriguez-Valera F."/>
            <person name="Lopez-Garcia P."/>
            <person name="Moreira D."/>
            <person name="Martin-Cuadrado A.B."/>
        </authorList>
    </citation>
    <scope>NUCLEOTIDE SEQUENCE [LARGE SCALE GENOMIC DNA]</scope>
    <source>
        <strain evidence="4">CG-Epi2</strain>
    </source>
</reference>
<dbReference type="EMBL" id="MIYZ01000037">
    <property type="protein sequence ID" value="OIR21687.1"/>
    <property type="molecule type" value="Genomic_DNA"/>
</dbReference>
<dbReference type="InterPro" id="IPR036388">
    <property type="entry name" value="WH-like_DNA-bd_sf"/>
</dbReference>
<dbReference type="Pfam" id="PF01978">
    <property type="entry name" value="TrmB"/>
    <property type="match status" value="1"/>
</dbReference>
<accession>A0A1J5TL45</accession>
<name>A0A1J5TL45_9ARCH</name>
<comment type="similarity">
    <text evidence="1">Belongs to the transcriptional regulator TrmB family.</text>
</comment>
<feature type="domain" description="Transcription regulator TrmB N-terminal" evidence="2">
    <location>
        <begin position="19"/>
        <end position="85"/>
    </location>
</feature>
<evidence type="ECO:0000313" key="4">
    <source>
        <dbReference type="EMBL" id="OIR21687.1"/>
    </source>
</evidence>
<evidence type="ECO:0000256" key="1">
    <source>
        <dbReference type="ARBA" id="ARBA00007287"/>
    </source>
</evidence>
<dbReference type="SUPFAM" id="SSF56024">
    <property type="entry name" value="Phospholipase D/nuclease"/>
    <property type="match status" value="1"/>
</dbReference>
<proteinExistence type="inferred from homology"/>
<dbReference type="PANTHER" id="PTHR34293:SF1">
    <property type="entry name" value="HTH-TYPE TRANSCRIPTIONAL REGULATOR TRMBL2"/>
    <property type="match status" value="1"/>
</dbReference>
<evidence type="ECO:0000313" key="5">
    <source>
        <dbReference type="Proteomes" id="UP000183615"/>
    </source>
</evidence>
<comment type="caution">
    <text evidence="4">The sequence shown here is derived from an EMBL/GenBank/DDBJ whole genome shotgun (WGS) entry which is preliminary data.</text>
</comment>
<sequence>MDRLSQTEKLASEKQIRILKQLGLSEDEAKIYHVLLVSKESTVGKISRSINFSRAKIYGIIDNLLSEGIVLEGNKHPKTYTPVDPSQISERKLREVEEASKSVQSELTPLYQSRPIDYLETVTVKDMEIFSQVISMCERADSSIDLIASILPSEMPKNVCRAFSDASSRGVTVRMLFPKKDNNLDLSRLKGFFEVRLTNSMPAAGIILVDEKEFCVGGLDVPDSVNTLLGMWMNQAELASLAKLIFNNIYDNSEIYDN</sequence>
<dbReference type="AlphaFoldDB" id="A0A1J5TL45"/>
<dbReference type="Proteomes" id="UP000183615">
    <property type="component" value="Unassembled WGS sequence"/>
</dbReference>
<dbReference type="Gene3D" id="3.30.870.10">
    <property type="entry name" value="Endonuclease Chain A"/>
    <property type="match status" value="1"/>
</dbReference>
<evidence type="ECO:0000259" key="2">
    <source>
        <dbReference type="Pfam" id="PF01978"/>
    </source>
</evidence>
<feature type="domain" description="Transcription regulator TrmB C-terminal" evidence="3">
    <location>
        <begin position="129"/>
        <end position="255"/>
    </location>
</feature>
<protein>
    <recommendedName>
        <fullName evidence="6">Transcription regulator TrmB N-terminal domain-containing protein</fullName>
    </recommendedName>
</protein>
<gene>
    <name evidence="4" type="ORF">BET99_05860</name>
</gene>
<dbReference type="InterPro" id="IPR036390">
    <property type="entry name" value="WH_DNA-bd_sf"/>
</dbReference>
<organism evidence="4 5">
    <name type="scientific">Marine Group III euryarchaeote CG-Epi2</name>
    <dbReference type="NCBI Taxonomy" id="1888996"/>
    <lineage>
        <taxon>Archaea</taxon>
        <taxon>Methanobacteriati</taxon>
        <taxon>Thermoplasmatota</taxon>
        <taxon>Thermoplasmata</taxon>
        <taxon>Candidatus Thermoprofundales</taxon>
    </lineage>
</organism>
<dbReference type="Gene3D" id="1.10.10.10">
    <property type="entry name" value="Winged helix-like DNA-binding domain superfamily/Winged helix DNA-binding domain"/>
    <property type="match status" value="1"/>
</dbReference>
<dbReference type="InterPro" id="IPR051797">
    <property type="entry name" value="TrmB-like"/>
</dbReference>
<dbReference type="SUPFAM" id="SSF46785">
    <property type="entry name" value="Winged helix' DNA-binding domain"/>
    <property type="match status" value="1"/>
</dbReference>
<dbReference type="Pfam" id="PF11495">
    <property type="entry name" value="Regulator_TrmB"/>
    <property type="match status" value="1"/>
</dbReference>
<dbReference type="PANTHER" id="PTHR34293">
    <property type="entry name" value="HTH-TYPE TRANSCRIPTIONAL REGULATOR TRMBL2"/>
    <property type="match status" value="1"/>
</dbReference>
<dbReference type="InterPro" id="IPR021586">
    <property type="entry name" value="Tscrpt_reg_TrmB_C"/>
</dbReference>